<dbReference type="Proteomes" id="UP001434883">
    <property type="component" value="Unassembled WGS sequence"/>
</dbReference>
<feature type="non-terminal residue" evidence="1">
    <location>
        <position position="1"/>
    </location>
</feature>
<accession>A0ABV0RU00</accession>
<sequence length="95" mass="10267">QAPPPLAARSFAGTRPILPDQFLADHHFTAQHRVALTCFLCIKGSQSALIMSSGSPDKRRKMESALNQLKKLTVVVADTGDFNGKKRPTSTPSCC</sequence>
<name>A0ABV0RU00_9TELE</name>
<keyword evidence="2" id="KW-1185">Reference proteome</keyword>
<dbReference type="EMBL" id="JAHRIN010056530">
    <property type="protein sequence ID" value="MEQ2211063.1"/>
    <property type="molecule type" value="Genomic_DNA"/>
</dbReference>
<evidence type="ECO:0000313" key="1">
    <source>
        <dbReference type="EMBL" id="MEQ2211063.1"/>
    </source>
</evidence>
<organism evidence="1 2">
    <name type="scientific">Xenoophorus captivus</name>
    <dbReference type="NCBI Taxonomy" id="1517983"/>
    <lineage>
        <taxon>Eukaryota</taxon>
        <taxon>Metazoa</taxon>
        <taxon>Chordata</taxon>
        <taxon>Craniata</taxon>
        <taxon>Vertebrata</taxon>
        <taxon>Euteleostomi</taxon>
        <taxon>Actinopterygii</taxon>
        <taxon>Neopterygii</taxon>
        <taxon>Teleostei</taxon>
        <taxon>Neoteleostei</taxon>
        <taxon>Acanthomorphata</taxon>
        <taxon>Ovalentaria</taxon>
        <taxon>Atherinomorphae</taxon>
        <taxon>Cyprinodontiformes</taxon>
        <taxon>Goodeidae</taxon>
        <taxon>Xenoophorus</taxon>
    </lineage>
</organism>
<gene>
    <name evidence="1" type="ORF">XENOCAPTIV_025363</name>
</gene>
<evidence type="ECO:0000313" key="2">
    <source>
        <dbReference type="Proteomes" id="UP001434883"/>
    </source>
</evidence>
<reference evidence="1 2" key="1">
    <citation type="submission" date="2021-06" db="EMBL/GenBank/DDBJ databases">
        <authorList>
            <person name="Palmer J.M."/>
        </authorList>
    </citation>
    <scope>NUCLEOTIDE SEQUENCE [LARGE SCALE GENOMIC DNA]</scope>
    <source>
        <strain evidence="1 2">XC_2019</strain>
        <tissue evidence="1">Muscle</tissue>
    </source>
</reference>
<protein>
    <submittedName>
        <fullName evidence="1">Uncharacterized protein</fullName>
    </submittedName>
</protein>
<proteinExistence type="predicted"/>
<comment type="caution">
    <text evidence="1">The sequence shown here is derived from an EMBL/GenBank/DDBJ whole genome shotgun (WGS) entry which is preliminary data.</text>
</comment>